<dbReference type="KEGG" id="tnl:113495403"/>
<evidence type="ECO:0000256" key="1">
    <source>
        <dbReference type="SAM" id="MobiDB-lite"/>
    </source>
</evidence>
<proteinExistence type="predicted"/>
<accession>A0A7E5VNK9</accession>
<gene>
    <name evidence="4" type="primary">LOC113495403</name>
</gene>
<keyword evidence="3" id="KW-1185">Reference proteome</keyword>
<evidence type="ECO:0000313" key="3">
    <source>
        <dbReference type="Proteomes" id="UP000322000"/>
    </source>
</evidence>
<dbReference type="InParanoid" id="A0A7E5VNK9"/>
<reference evidence="4" key="1">
    <citation type="submission" date="2025-08" db="UniProtKB">
        <authorList>
            <consortium name="RefSeq"/>
        </authorList>
    </citation>
    <scope>IDENTIFICATION</scope>
</reference>
<dbReference type="RefSeq" id="XP_026729909.1">
    <property type="nucleotide sequence ID" value="XM_026874108.1"/>
</dbReference>
<dbReference type="InterPro" id="IPR003604">
    <property type="entry name" value="Matrin/U1-like-C_Znf_C2H2"/>
</dbReference>
<dbReference type="AlphaFoldDB" id="A0A7E5VNK9"/>
<organism evidence="3 4">
    <name type="scientific">Trichoplusia ni</name>
    <name type="common">Cabbage looper</name>
    <dbReference type="NCBI Taxonomy" id="7111"/>
    <lineage>
        <taxon>Eukaryota</taxon>
        <taxon>Metazoa</taxon>
        <taxon>Ecdysozoa</taxon>
        <taxon>Arthropoda</taxon>
        <taxon>Hexapoda</taxon>
        <taxon>Insecta</taxon>
        <taxon>Pterygota</taxon>
        <taxon>Neoptera</taxon>
        <taxon>Endopterygota</taxon>
        <taxon>Lepidoptera</taxon>
        <taxon>Glossata</taxon>
        <taxon>Ditrysia</taxon>
        <taxon>Noctuoidea</taxon>
        <taxon>Noctuidae</taxon>
        <taxon>Plusiinae</taxon>
        <taxon>Trichoplusia</taxon>
    </lineage>
</organism>
<feature type="domain" description="C2H2-type" evidence="2">
    <location>
        <begin position="474"/>
        <end position="496"/>
    </location>
</feature>
<feature type="compositionally biased region" description="Basic and acidic residues" evidence="1">
    <location>
        <begin position="272"/>
        <end position="285"/>
    </location>
</feature>
<evidence type="ECO:0000313" key="4">
    <source>
        <dbReference type="RefSeq" id="XP_026729909.1"/>
    </source>
</evidence>
<protein>
    <submittedName>
        <fullName evidence="4">Uncharacterized protein LOC113495403</fullName>
    </submittedName>
</protein>
<feature type="region of interest" description="Disordered" evidence="1">
    <location>
        <begin position="272"/>
        <end position="293"/>
    </location>
</feature>
<evidence type="ECO:0000259" key="2">
    <source>
        <dbReference type="PROSITE" id="PS00028"/>
    </source>
</evidence>
<sequence length="531" mass="61108">MAKYSKNFILCGDIDHYCLLCHELFATIPDVEKHIRWEKHRKIIKDQAHFPKFRKDSIYKIGNNFYCELCNLVLPDITKTAEHIKTDKHKKLKSNPETEAKAFIGQFDSGYVIINKVILNSNQWNSIVDGRCHLCEVDVQHPDEHIGVEDHVVRLIQAETTYEGDRYYRKVNENYHCFTCKKVFSTEDFENHWSTCENYDVIDINKLKAGPSTKSKGTVTDDILKVAELEKKLVETLHVAYNIDEENNIAICKYCGEAVAINFKTMITHVKDQHNKPEAKPKGSDESSEDEVVYQEVPDYGKRRSELSQYGKKHSIKLNHNGGKGLCLLCDKYISAHKSNFKAHIKGAIHQGHLVLLGLKEPKEGHKTTEVYQSKSILDCSITYSQSEKMFSINNDVSFDLNSFFFIKPVEKDPHFKKAKCFLCDEYFPQGKELEHCGSPAHRSKFLSANVVKFHGQGEPSDFIREIRTNLFHCGYCNQTLPFLEQLRQHCVTDNHILMQEEHNNFLLNTVPIDTDAGDAYTQLLNCAFDE</sequence>
<dbReference type="InterPro" id="IPR013087">
    <property type="entry name" value="Znf_C2H2_type"/>
</dbReference>
<feature type="domain" description="C2H2-type" evidence="2">
    <location>
        <begin position="18"/>
        <end position="40"/>
    </location>
</feature>
<name>A0A7E5VNK9_TRINI</name>
<dbReference type="OrthoDB" id="6897435at2759"/>
<feature type="domain" description="C2H2-type" evidence="2">
    <location>
        <begin position="67"/>
        <end position="89"/>
    </location>
</feature>
<dbReference type="SMART" id="SM00355">
    <property type="entry name" value="ZnF_C2H2"/>
    <property type="match status" value="6"/>
</dbReference>
<dbReference type="GeneID" id="113495403"/>
<dbReference type="GO" id="GO:0003676">
    <property type="term" value="F:nucleic acid binding"/>
    <property type="evidence" value="ECO:0007669"/>
    <property type="project" value="InterPro"/>
</dbReference>
<dbReference type="GO" id="GO:0008270">
    <property type="term" value="F:zinc ion binding"/>
    <property type="evidence" value="ECO:0007669"/>
    <property type="project" value="InterPro"/>
</dbReference>
<dbReference type="SMART" id="SM00451">
    <property type="entry name" value="ZnF_U1"/>
    <property type="match status" value="4"/>
</dbReference>
<dbReference type="Proteomes" id="UP000322000">
    <property type="component" value="Chromosome 6"/>
</dbReference>
<dbReference type="PROSITE" id="PS00028">
    <property type="entry name" value="ZINC_FINGER_C2H2_1"/>
    <property type="match status" value="3"/>
</dbReference>